<comment type="similarity">
    <text evidence="1 8">Belongs to the cytidylate kinase family. Type 1 subfamily.</text>
</comment>
<evidence type="ECO:0000256" key="6">
    <source>
        <dbReference type="ARBA" id="ARBA00047615"/>
    </source>
</evidence>
<dbReference type="EC" id="2.7.4.25" evidence="8"/>
<dbReference type="EMBL" id="CP011542">
    <property type="protein sequence ID" value="AKK05877.1"/>
    <property type="molecule type" value="Genomic_DNA"/>
</dbReference>
<organism evidence="10 11">
    <name type="scientific">Corynebacterium mustelae</name>
    <dbReference type="NCBI Taxonomy" id="571915"/>
    <lineage>
        <taxon>Bacteria</taxon>
        <taxon>Bacillati</taxon>
        <taxon>Actinomycetota</taxon>
        <taxon>Actinomycetes</taxon>
        <taxon>Mycobacteriales</taxon>
        <taxon>Corynebacteriaceae</taxon>
        <taxon>Corynebacterium</taxon>
    </lineage>
</organism>
<comment type="catalytic activity">
    <reaction evidence="7 8">
        <text>CMP + ATP = CDP + ADP</text>
        <dbReference type="Rhea" id="RHEA:11600"/>
        <dbReference type="ChEBI" id="CHEBI:30616"/>
        <dbReference type="ChEBI" id="CHEBI:58069"/>
        <dbReference type="ChEBI" id="CHEBI:60377"/>
        <dbReference type="ChEBI" id="CHEBI:456216"/>
        <dbReference type="EC" id="2.7.4.25"/>
    </reaction>
</comment>
<dbReference type="GO" id="GO:0005829">
    <property type="term" value="C:cytosol"/>
    <property type="evidence" value="ECO:0007669"/>
    <property type="project" value="TreeGrafter"/>
</dbReference>
<dbReference type="GO" id="GO:0006220">
    <property type="term" value="P:pyrimidine nucleotide metabolic process"/>
    <property type="evidence" value="ECO:0007669"/>
    <property type="project" value="UniProtKB-UniRule"/>
</dbReference>
<dbReference type="Gene3D" id="3.40.50.300">
    <property type="entry name" value="P-loop containing nucleotide triphosphate hydrolases"/>
    <property type="match status" value="1"/>
</dbReference>
<evidence type="ECO:0000256" key="1">
    <source>
        <dbReference type="ARBA" id="ARBA00009427"/>
    </source>
</evidence>
<dbReference type="CDD" id="cd02020">
    <property type="entry name" value="CMPK"/>
    <property type="match status" value="1"/>
</dbReference>
<reference evidence="11" key="2">
    <citation type="submission" date="2015-05" db="EMBL/GenBank/DDBJ databases">
        <title>Complete genome sequence of Corynebacterium mustelae DSM 45274, isolated from various tissues of a male ferret with lethal sepsis.</title>
        <authorList>
            <person name="Ruckert C."/>
            <person name="Albersmeier A."/>
            <person name="Winkler A."/>
            <person name="Tauch A."/>
        </authorList>
    </citation>
    <scope>NUCLEOTIDE SEQUENCE [LARGE SCALE GENOMIC DNA]</scope>
    <source>
        <strain evidence="11">DSM 45274</strain>
    </source>
</reference>
<keyword evidence="11" id="KW-1185">Reference proteome</keyword>
<evidence type="ECO:0000259" key="9">
    <source>
        <dbReference type="Pfam" id="PF02224"/>
    </source>
</evidence>
<dbReference type="InterPro" id="IPR011994">
    <property type="entry name" value="Cytidylate_kinase_dom"/>
</dbReference>
<dbReference type="SUPFAM" id="SSF52540">
    <property type="entry name" value="P-loop containing nucleoside triphosphate hydrolases"/>
    <property type="match status" value="1"/>
</dbReference>
<gene>
    <name evidence="8 10" type="primary">cmk</name>
    <name evidence="10" type="ORF">CMUST_07755</name>
</gene>
<feature type="domain" description="Cytidylate kinase" evidence="9">
    <location>
        <begin position="21"/>
        <end position="235"/>
    </location>
</feature>
<feature type="binding site" evidence="8">
    <location>
        <begin position="25"/>
        <end position="33"/>
    </location>
    <ligand>
        <name>ATP</name>
        <dbReference type="ChEBI" id="CHEBI:30616"/>
    </ligand>
</feature>
<keyword evidence="8" id="KW-0963">Cytoplasm</keyword>
<comment type="catalytic activity">
    <reaction evidence="6 8">
        <text>dCMP + ATP = dCDP + ADP</text>
        <dbReference type="Rhea" id="RHEA:25094"/>
        <dbReference type="ChEBI" id="CHEBI:30616"/>
        <dbReference type="ChEBI" id="CHEBI:57566"/>
        <dbReference type="ChEBI" id="CHEBI:58593"/>
        <dbReference type="ChEBI" id="CHEBI:456216"/>
        <dbReference type="EC" id="2.7.4.25"/>
    </reaction>
</comment>
<dbReference type="Proteomes" id="UP000035199">
    <property type="component" value="Chromosome"/>
</dbReference>
<evidence type="ECO:0000256" key="4">
    <source>
        <dbReference type="ARBA" id="ARBA00022777"/>
    </source>
</evidence>
<dbReference type="AlphaFoldDB" id="A0A0G3H425"/>
<evidence type="ECO:0000256" key="3">
    <source>
        <dbReference type="ARBA" id="ARBA00022741"/>
    </source>
</evidence>
<protein>
    <recommendedName>
        <fullName evidence="8">Cytidylate kinase</fullName>
        <shortName evidence="8">CK</shortName>
        <ecNumber evidence="8">2.7.4.25</ecNumber>
    </recommendedName>
    <alternativeName>
        <fullName evidence="8">Cytidine monophosphate kinase</fullName>
        <shortName evidence="8">CMP kinase</shortName>
    </alternativeName>
</protein>
<dbReference type="NCBIfam" id="TIGR00017">
    <property type="entry name" value="cmk"/>
    <property type="match status" value="1"/>
</dbReference>
<comment type="subcellular location">
    <subcellularLocation>
        <location evidence="8">Cytoplasm</location>
    </subcellularLocation>
</comment>
<dbReference type="KEGG" id="cmv:CMUST_07755"/>
<dbReference type="GO" id="GO:0015949">
    <property type="term" value="P:nucleobase-containing small molecule interconversion"/>
    <property type="evidence" value="ECO:0007669"/>
    <property type="project" value="TreeGrafter"/>
</dbReference>
<dbReference type="InterPro" id="IPR003136">
    <property type="entry name" value="Cytidylate_kin"/>
</dbReference>
<keyword evidence="4 8" id="KW-0418">Kinase</keyword>
<sequence>MTAITNSSALELENTDGGLIVAVDGPSGAGKSTVCRAVAKHFGAKYLDTGAMYRVATLHVLDSGINPHDAAAVAEATKNLPVSVADDPDSKSVLLGGADVSIEIRDEDVTRFVSAVSAVPEVRENLVDLQRSLVAEAGRCIVDGRDIGTNVLVDAPLKIYLTASAEVRAHRRFTQDQAAGRNVIYESVLADVVRRDALDSSRPLNPLRPAEDAVVIDTSELSLDEVLDVIIELVEQSAKGTTEK</sequence>
<dbReference type="PATRIC" id="fig|571915.4.peg.1655"/>
<accession>A0A0G3H425</accession>
<dbReference type="PANTHER" id="PTHR21299:SF2">
    <property type="entry name" value="CYTIDYLATE KINASE"/>
    <property type="match status" value="1"/>
</dbReference>
<evidence type="ECO:0000313" key="10">
    <source>
        <dbReference type="EMBL" id="AKK05877.1"/>
    </source>
</evidence>
<dbReference type="GO" id="GO:0036431">
    <property type="term" value="F:dCMP kinase activity"/>
    <property type="evidence" value="ECO:0007669"/>
    <property type="project" value="InterPro"/>
</dbReference>
<dbReference type="RefSeq" id="WP_047262008.1">
    <property type="nucleotide sequence ID" value="NZ_CP011542.1"/>
</dbReference>
<dbReference type="OrthoDB" id="9807434at2"/>
<name>A0A0G3H425_9CORY</name>
<evidence type="ECO:0000256" key="7">
    <source>
        <dbReference type="ARBA" id="ARBA00048478"/>
    </source>
</evidence>
<dbReference type="PANTHER" id="PTHR21299">
    <property type="entry name" value="CYTIDYLATE KINASE/PANTOATE-BETA-ALANINE LIGASE"/>
    <property type="match status" value="1"/>
</dbReference>
<evidence type="ECO:0000256" key="2">
    <source>
        <dbReference type="ARBA" id="ARBA00022679"/>
    </source>
</evidence>
<evidence type="ECO:0000256" key="5">
    <source>
        <dbReference type="ARBA" id="ARBA00022840"/>
    </source>
</evidence>
<evidence type="ECO:0000256" key="8">
    <source>
        <dbReference type="HAMAP-Rule" id="MF_00238"/>
    </source>
</evidence>
<dbReference type="Pfam" id="PF02224">
    <property type="entry name" value="Cytidylate_kin"/>
    <property type="match status" value="1"/>
</dbReference>
<dbReference type="InterPro" id="IPR027417">
    <property type="entry name" value="P-loop_NTPase"/>
</dbReference>
<proteinExistence type="inferred from homology"/>
<dbReference type="GO" id="GO:0036430">
    <property type="term" value="F:CMP kinase activity"/>
    <property type="evidence" value="ECO:0007669"/>
    <property type="project" value="RHEA"/>
</dbReference>
<keyword evidence="3 8" id="KW-0547">Nucleotide-binding</keyword>
<dbReference type="STRING" id="571915.CMUST_07755"/>
<dbReference type="HAMAP" id="MF_00238">
    <property type="entry name" value="Cytidyl_kinase_type1"/>
    <property type="match status" value="1"/>
</dbReference>
<reference evidence="10 11" key="1">
    <citation type="journal article" date="2015" name="Genome Announc.">
        <title>Complete Genome Sequence of the Type Strain Corynebacterium mustelae DSM 45274, Isolated from Various Tissues of a Male Ferret with Lethal Sepsis.</title>
        <authorList>
            <person name="Ruckert C."/>
            <person name="Eimer J."/>
            <person name="Winkler A."/>
            <person name="Tauch A."/>
        </authorList>
    </citation>
    <scope>NUCLEOTIDE SEQUENCE [LARGE SCALE GENOMIC DNA]</scope>
    <source>
        <strain evidence="10 11">DSM 45274</strain>
    </source>
</reference>
<dbReference type="GO" id="GO:0005524">
    <property type="term" value="F:ATP binding"/>
    <property type="evidence" value="ECO:0007669"/>
    <property type="project" value="UniProtKB-UniRule"/>
</dbReference>
<keyword evidence="5 8" id="KW-0067">ATP-binding</keyword>
<evidence type="ECO:0000313" key="11">
    <source>
        <dbReference type="Proteomes" id="UP000035199"/>
    </source>
</evidence>
<keyword evidence="2 8" id="KW-0808">Transferase</keyword>